<proteinExistence type="predicted"/>
<evidence type="ECO:0008006" key="4">
    <source>
        <dbReference type="Google" id="ProtNLM"/>
    </source>
</evidence>
<dbReference type="Pfam" id="PF08570">
    <property type="entry name" value="DUF1761"/>
    <property type="match status" value="1"/>
</dbReference>
<dbReference type="STRING" id="1715693.PH7735_03415"/>
<keyword evidence="1" id="KW-0812">Transmembrane</keyword>
<evidence type="ECO:0000256" key="1">
    <source>
        <dbReference type="SAM" id="Phobius"/>
    </source>
</evidence>
<dbReference type="EMBL" id="CYTW01000004">
    <property type="protein sequence ID" value="CUK09790.1"/>
    <property type="molecule type" value="Genomic_DNA"/>
</dbReference>
<accession>A0A0P1IFA8</accession>
<name>A0A0P1IFA8_9RHOB</name>
<feature type="transmembrane region" description="Helical" evidence="1">
    <location>
        <begin position="80"/>
        <end position="98"/>
    </location>
</feature>
<feature type="transmembrane region" description="Helical" evidence="1">
    <location>
        <begin position="48"/>
        <end position="68"/>
    </location>
</feature>
<keyword evidence="3" id="KW-1185">Reference proteome</keyword>
<sequence length="132" mass="13655">MSFLAVLAAGLSSYIFGAIWYMSLSRPWMTAAGIEAQEDGKPPNGGPVPYIVAFLGAVLVAGMMRHIFSVSGILEMGIGAGLTAGLGLGLFLVAPWIATNYAFAGRNLTLTLIDAGYAIIGCSIMGVVLTLL</sequence>
<dbReference type="AlphaFoldDB" id="A0A0P1IFA8"/>
<dbReference type="RefSeq" id="WP_058312574.1">
    <property type="nucleotide sequence ID" value="NZ_CYTW01000004.1"/>
</dbReference>
<dbReference type="InterPro" id="IPR013879">
    <property type="entry name" value="DUF1761"/>
</dbReference>
<keyword evidence="1" id="KW-0472">Membrane</keyword>
<keyword evidence="1" id="KW-1133">Transmembrane helix</keyword>
<evidence type="ECO:0000313" key="3">
    <source>
        <dbReference type="Proteomes" id="UP000051870"/>
    </source>
</evidence>
<dbReference type="GeneID" id="83882393"/>
<dbReference type="Proteomes" id="UP000051870">
    <property type="component" value="Unassembled WGS sequence"/>
</dbReference>
<organism evidence="2 3">
    <name type="scientific">Shimia thalassica</name>
    <dbReference type="NCBI Taxonomy" id="1715693"/>
    <lineage>
        <taxon>Bacteria</taxon>
        <taxon>Pseudomonadati</taxon>
        <taxon>Pseudomonadota</taxon>
        <taxon>Alphaproteobacteria</taxon>
        <taxon>Rhodobacterales</taxon>
        <taxon>Roseobacteraceae</taxon>
    </lineage>
</organism>
<protein>
    <recommendedName>
        <fullName evidence="4">DUF1761 domain-containing protein</fullName>
    </recommendedName>
</protein>
<feature type="transmembrane region" description="Helical" evidence="1">
    <location>
        <begin position="110"/>
        <end position="131"/>
    </location>
</feature>
<reference evidence="3" key="1">
    <citation type="submission" date="2015-09" db="EMBL/GenBank/DDBJ databases">
        <authorList>
            <person name="Rodrigo-Torres Lidia"/>
            <person name="Arahal R.David."/>
        </authorList>
    </citation>
    <scope>NUCLEOTIDE SEQUENCE [LARGE SCALE GENOMIC DNA]</scope>
    <source>
        <strain evidence="3">CECT 7735</strain>
    </source>
</reference>
<evidence type="ECO:0000313" key="2">
    <source>
        <dbReference type="EMBL" id="CUK09790.1"/>
    </source>
</evidence>
<gene>
    <name evidence="2" type="ORF">PH7735_03415</name>
</gene>